<dbReference type="EMBL" id="QRIM01000015">
    <property type="protein sequence ID" value="RHG59175.1"/>
    <property type="molecule type" value="Genomic_DNA"/>
</dbReference>
<accession>A0A3R6DY72</accession>
<dbReference type="AlphaFoldDB" id="A0A3R6DY72"/>
<evidence type="ECO:0000313" key="2">
    <source>
        <dbReference type="EMBL" id="RHG59175.1"/>
    </source>
</evidence>
<evidence type="ECO:0000313" key="3">
    <source>
        <dbReference type="Proteomes" id="UP000286595"/>
    </source>
</evidence>
<dbReference type="RefSeq" id="WP_118218805.1">
    <property type="nucleotide sequence ID" value="NZ_JADNLX010000001.1"/>
</dbReference>
<name>A0A3R6DY72_9FIRM</name>
<evidence type="ECO:0000256" key="1">
    <source>
        <dbReference type="SAM" id="Phobius"/>
    </source>
</evidence>
<sequence>MMNGKHRAPRTYTHIEKIRIMNDVIVFMFGCMTLVCEIRVGSFLFFEMNVLLLLLGTAEICLACFMYYQEFMLPEVKACREREAKRRAERLMRQAERDVRKEWALYDK</sequence>
<protein>
    <submittedName>
        <fullName evidence="2">Uncharacterized protein</fullName>
    </submittedName>
</protein>
<keyword evidence="1" id="KW-1133">Transmembrane helix</keyword>
<keyword evidence="1" id="KW-0812">Transmembrane</keyword>
<proteinExistence type="predicted"/>
<feature type="transmembrane region" description="Helical" evidence="1">
    <location>
        <begin position="20"/>
        <end position="44"/>
    </location>
</feature>
<comment type="caution">
    <text evidence="2">The sequence shown here is derived from an EMBL/GenBank/DDBJ whole genome shotgun (WGS) entry which is preliminary data.</text>
</comment>
<feature type="transmembrane region" description="Helical" evidence="1">
    <location>
        <begin position="50"/>
        <end position="68"/>
    </location>
</feature>
<gene>
    <name evidence="2" type="ORF">DW252_12275</name>
</gene>
<dbReference type="Proteomes" id="UP000286595">
    <property type="component" value="Unassembled WGS sequence"/>
</dbReference>
<keyword evidence="1" id="KW-0472">Membrane</keyword>
<reference evidence="2 3" key="1">
    <citation type="submission" date="2018-08" db="EMBL/GenBank/DDBJ databases">
        <title>A genome reference for cultivated species of the human gut microbiota.</title>
        <authorList>
            <person name="Zou Y."/>
            <person name="Xue W."/>
            <person name="Luo G."/>
        </authorList>
    </citation>
    <scope>NUCLEOTIDE SEQUENCE [LARGE SCALE GENOMIC DNA]</scope>
    <source>
        <strain evidence="2 3">AM22-12LB</strain>
    </source>
</reference>
<organism evidence="2 3">
    <name type="scientific">Coprococcus comes</name>
    <dbReference type="NCBI Taxonomy" id="410072"/>
    <lineage>
        <taxon>Bacteria</taxon>
        <taxon>Bacillati</taxon>
        <taxon>Bacillota</taxon>
        <taxon>Clostridia</taxon>
        <taxon>Lachnospirales</taxon>
        <taxon>Lachnospiraceae</taxon>
        <taxon>Coprococcus</taxon>
    </lineage>
</organism>